<dbReference type="Proteomes" id="UP000887013">
    <property type="component" value="Unassembled WGS sequence"/>
</dbReference>
<evidence type="ECO:0000256" key="1">
    <source>
        <dbReference type="SAM" id="Phobius"/>
    </source>
</evidence>
<keyword evidence="1" id="KW-0472">Membrane</keyword>
<dbReference type="AlphaFoldDB" id="A0A8X6U0L8"/>
<feature type="transmembrane region" description="Helical" evidence="1">
    <location>
        <begin position="6"/>
        <end position="26"/>
    </location>
</feature>
<dbReference type="GO" id="GO:0016020">
    <property type="term" value="C:membrane"/>
    <property type="evidence" value="ECO:0007669"/>
    <property type="project" value="InterPro"/>
</dbReference>
<evidence type="ECO:0000313" key="3">
    <source>
        <dbReference type="Proteomes" id="UP000887013"/>
    </source>
</evidence>
<keyword evidence="1" id="KW-0812">Transmembrane</keyword>
<accession>A0A8X6U0L8</accession>
<protein>
    <recommendedName>
        <fullName evidence="4">Gustatory receptor</fullName>
    </recommendedName>
</protein>
<keyword evidence="3" id="KW-1185">Reference proteome</keyword>
<keyword evidence="1" id="KW-1133">Transmembrane helix</keyword>
<feature type="transmembrane region" description="Helical" evidence="1">
    <location>
        <begin position="58"/>
        <end position="85"/>
    </location>
</feature>
<comment type="caution">
    <text evidence="2">The sequence shown here is derived from an EMBL/GenBank/DDBJ whole genome shotgun (WGS) entry which is preliminary data.</text>
</comment>
<dbReference type="OrthoDB" id="6419712at2759"/>
<dbReference type="InterPro" id="IPR009318">
    <property type="entry name" value="Gustatory_rcpt"/>
</dbReference>
<evidence type="ECO:0000313" key="2">
    <source>
        <dbReference type="EMBL" id="GFT67706.1"/>
    </source>
</evidence>
<name>A0A8X6U0L8_NEPPI</name>
<evidence type="ECO:0008006" key="4">
    <source>
        <dbReference type="Google" id="ProtNLM"/>
    </source>
</evidence>
<feature type="transmembrane region" description="Helical" evidence="1">
    <location>
        <begin position="105"/>
        <end position="129"/>
    </location>
</feature>
<sequence>MTMTRPAVPIAWASMTAITLIHRYALSSRVQKLRRISLSLENISLKLKLGLKNENNKWIYLWAIFSSTLFLIFAVASSITVYINGTRAVLFNFPLEEKCSKATAAAFYGLTLIIYFMLPLNTFGIYYTITCHRMKCIMDNFKKVLESIQCLEFDKTLQMYKDIQNLISEMDDGMSFLMFTSTVFNAIPMYFGVTKLLRPMDFAMDSETISVWSLFIASYGAFISMAATGSLVCETNTKILDQLKGMANSRSALMPFQNDMLSLDAKKGSLTIWNIVPVTRGFIFSILGTIFTYCILLDGMRKDT</sequence>
<reference evidence="2" key="1">
    <citation type="submission" date="2020-08" db="EMBL/GenBank/DDBJ databases">
        <title>Multicomponent nature underlies the extraordinary mechanical properties of spider dragline silk.</title>
        <authorList>
            <person name="Kono N."/>
            <person name="Nakamura H."/>
            <person name="Mori M."/>
            <person name="Yoshida Y."/>
            <person name="Ohtoshi R."/>
            <person name="Malay A.D."/>
            <person name="Moran D.A.P."/>
            <person name="Tomita M."/>
            <person name="Numata K."/>
            <person name="Arakawa K."/>
        </authorList>
    </citation>
    <scope>NUCLEOTIDE SEQUENCE</scope>
</reference>
<feature type="transmembrane region" description="Helical" evidence="1">
    <location>
        <begin position="173"/>
        <end position="191"/>
    </location>
</feature>
<proteinExistence type="predicted"/>
<feature type="transmembrane region" description="Helical" evidence="1">
    <location>
        <begin position="211"/>
        <end position="233"/>
    </location>
</feature>
<dbReference type="EMBL" id="BMAW01115798">
    <property type="protein sequence ID" value="GFT67706.1"/>
    <property type="molecule type" value="Genomic_DNA"/>
</dbReference>
<dbReference type="GO" id="GO:0008527">
    <property type="term" value="F:taste receptor activity"/>
    <property type="evidence" value="ECO:0007669"/>
    <property type="project" value="InterPro"/>
</dbReference>
<dbReference type="Pfam" id="PF06151">
    <property type="entry name" value="Trehalose_recp"/>
    <property type="match status" value="1"/>
</dbReference>
<organism evidence="2 3">
    <name type="scientific">Nephila pilipes</name>
    <name type="common">Giant wood spider</name>
    <name type="synonym">Nephila maculata</name>
    <dbReference type="NCBI Taxonomy" id="299642"/>
    <lineage>
        <taxon>Eukaryota</taxon>
        <taxon>Metazoa</taxon>
        <taxon>Ecdysozoa</taxon>
        <taxon>Arthropoda</taxon>
        <taxon>Chelicerata</taxon>
        <taxon>Arachnida</taxon>
        <taxon>Araneae</taxon>
        <taxon>Araneomorphae</taxon>
        <taxon>Entelegynae</taxon>
        <taxon>Araneoidea</taxon>
        <taxon>Nephilidae</taxon>
        <taxon>Nephila</taxon>
    </lineage>
</organism>
<gene>
    <name evidence="2" type="primary">AVEN_274615_1</name>
    <name evidence="2" type="ORF">NPIL_614821</name>
</gene>